<evidence type="ECO:0000256" key="10">
    <source>
        <dbReference type="SAM" id="MobiDB-lite"/>
    </source>
</evidence>
<dbReference type="PANTHER" id="PTHR47963">
    <property type="entry name" value="DEAD-BOX ATP-DEPENDENT RNA HELICASE 47, MITOCHONDRIAL"/>
    <property type="match status" value="1"/>
</dbReference>
<feature type="compositionally biased region" description="Gly residues" evidence="10">
    <location>
        <begin position="665"/>
        <end position="691"/>
    </location>
</feature>
<feature type="region of interest" description="Disordered" evidence="10">
    <location>
        <begin position="1"/>
        <end position="118"/>
    </location>
</feature>
<dbReference type="PROSITE" id="PS00039">
    <property type="entry name" value="DEAD_ATP_HELICASE"/>
    <property type="match status" value="1"/>
</dbReference>
<dbReference type="SUPFAM" id="SSF52540">
    <property type="entry name" value="P-loop containing nucleoside triphosphate hydrolases"/>
    <property type="match status" value="1"/>
</dbReference>
<dbReference type="InterPro" id="IPR044742">
    <property type="entry name" value="DEAD/DEAH_RhlB"/>
</dbReference>
<dbReference type="GO" id="GO:0005524">
    <property type="term" value="F:ATP binding"/>
    <property type="evidence" value="ECO:0007669"/>
    <property type="project" value="UniProtKB-KW"/>
</dbReference>
<dbReference type="InterPro" id="IPR011545">
    <property type="entry name" value="DEAD/DEAH_box_helicase_dom"/>
</dbReference>
<dbReference type="GO" id="GO:0003723">
    <property type="term" value="F:RNA binding"/>
    <property type="evidence" value="ECO:0007669"/>
    <property type="project" value="UniProtKB-KW"/>
</dbReference>
<dbReference type="GO" id="GO:0016787">
    <property type="term" value="F:hydrolase activity"/>
    <property type="evidence" value="ECO:0007669"/>
    <property type="project" value="UniProtKB-KW"/>
</dbReference>
<evidence type="ECO:0000256" key="3">
    <source>
        <dbReference type="ARBA" id="ARBA00022741"/>
    </source>
</evidence>
<dbReference type="CDD" id="cd18787">
    <property type="entry name" value="SF2_C_DEAD"/>
    <property type="match status" value="1"/>
</dbReference>
<feature type="domain" description="Helicase C-terminal" evidence="12">
    <location>
        <begin position="362"/>
        <end position="506"/>
    </location>
</feature>
<dbReference type="SUPFAM" id="SSF54928">
    <property type="entry name" value="RNA-binding domain, RBD"/>
    <property type="match status" value="1"/>
</dbReference>
<dbReference type="PANTHER" id="PTHR47963:SF8">
    <property type="entry name" value="ATP-DEPENDENT RNA HELICASE DEAD"/>
    <property type="match status" value="1"/>
</dbReference>
<dbReference type="InterPro" id="IPR014001">
    <property type="entry name" value="Helicase_ATP-bd"/>
</dbReference>
<gene>
    <name evidence="13" type="ORF">R1sor_010392</name>
</gene>
<dbReference type="EMBL" id="JBJQOH010000002">
    <property type="protein sequence ID" value="KAL3696316.1"/>
    <property type="molecule type" value="Genomic_DNA"/>
</dbReference>
<dbReference type="InterPro" id="IPR001650">
    <property type="entry name" value="Helicase_C-like"/>
</dbReference>
<evidence type="ECO:0000313" key="13">
    <source>
        <dbReference type="EMBL" id="KAL3696316.1"/>
    </source>
</evidence>
<dbReference type="InterPro" id="IPR050547">
    <property type="entry name" value="DEAD_box_RNA_helicases"/>
</dbReference>
<dbReference type="AlphaFoldDB" id="A0ABD3HZC5"/>
<dbReference type="PROSITE" id="PS51194">
    <property type="entry name" value="HELICASE_CTER"/>
    <property type="match status" value="1"/>
</dbReference>
<reference evidence="13 14" key="1">
    <citation type="submission" date="2024-09" db="EMBL/GenBank/DDBJ databases">
        <title>Chromosome-scale assembly of Riccia sorocarpa.</title>
        <authorList>
            <person name="Paukszto L."/>
        </authorList>
    </citation>
    <scope>NUCLEOTIDE SEQUENCE [LARGE SCALE GENOMIC DNA]</scope>
    <source>
        <strain evidence="13">LP-2024</strain>
        <tissue evidence="13">Aerial parts of the thallus</tissue>
    </source>
</reference>
<evidence type="ECO:0000256" key="8">
    <source>
        <dbReference type="ARBA" id="ARBA00047984"/>
    </source>
</evidence>
<evidence type="ECO:0000313" key="14">
    <source>
        <dbReference type="Proteomes" id="UP001633002"/>
    </source>
</evidence>
<evidence type="ECO:0000256" key="5">
    <source>
        <dbReference type="ARBA" id="ARBA00022806"/>
    </source>
</evidence>
<dbReference type="SMART" id="SM00490">
    <property type="entry name" value="HELICc"/>
    <property type="match status" value="1"/>
</dbReference>
<dbReference type="CDD" id="cd12937">
    <property type="entry name" value="GUCT_RH7_like"/>
    <property type="match status" value="1"/>
</dbReference>
<dbReference type="EC" id="3.6.4.13" evidence="2"/>
<protein>
    <recommendedName>
        <fullName evidence="2">RNA helicase</fullName>
        <ecNumber evidence="2">3.6.4.13</ecNumber>
    </recommendedName>
</protein>
<feature type="compositionally biased region" description="Basic and acidic residues" evidence="10">
    <location>
        <begin position="94"/>
        <end position="108"/>
    </location>
</feature>
<keyword evidence="6 9" id="KW-0067">ATP-binding</keyword>
<dbReference type="Proteomes" id="UP001633002">
    <property type="component" value="Unassembled WGS sequence"/>
</dbReference>
<evidence type="ECO:0000259" key="11">
    <source>
        <dbReference type="PROSITE" id="PS51192"/>
    </source>
</evidence>
<comment type="caution">
    <text evidence="13">The sequence shown here is derived from an EMBL/GenBank/DDBJ whole genome shotgun (WGS) entry which is preliminary data.</text>
</comment>
<dbReference type="InterPro" id="IPR035979">
    <property type="entry name" value="RBD_domain_sf"/>
</dbReference>
<keyword evidence="14" id="KW-1185">Reference proteome</keyword>
<keyword evidence="4 9" id="KW-0378">Hydrolase</keyword>
<dbReference type="InterPro" id="IPR027417">
    <property type="entry name" value="P-loop_NTPase"/>
</dbReference>
<dbReference type="Pfam" id="PF00271">
    <property type="entry name" value="Helicase_C"/>
    <property type="match status" value="1"/>
</dbReference>
<dbReference type="PROSITE" id="PS51192">
    <property type="entry name" value="HELICASE_ATP_BIND_1"/>
    <property type="match status" value="1"/>
</dbReference>
<proteinExistence type="inferred from homology"/>
<dbReference type="Pfam" id="PF26142">
    <property type="entry name" value="DD_DDX21-DDX50"/>
    <property type="match status" value="1"/>
</dbReference>
<keyword evidence="5 9" id="KW-0347">Helicase</keyword>
<evidence type="ECO:0000256" key="6">
    <source>
        <dbReference type="ARBA" id="ARBA00022840"/>
    </source>
</evidence>
<feature type="region of interest" description="Disordered" evidence="10">
    <location>
        <begin position="655"/>
        <end position="698"/>
    </location>
</feature>
<name>A0ABD3HZC5_9MARC</name>
<comment type="catalytic activity">
    <reaction evidence="8">
        <text>ATP + H2O = ADP + phosphate + H(+)</text>
        <dbReference type="Rhea" id="RHEA:13065"/>
        <dbReference type="ChEBI" id="CHEBI:15377"/>
        <dbReference type="ChEBI" id="CHEBI:15378"/>
        <dbReference type="ChEBI" id="CHEBI:30616"/>
        <dbReference type="ChEBI" id="CHEBI:43474"/>
        <dbReference type="ChEBI" id="CHEBI:456216"/>
        <dbReference type="EC" id="3.6.4.13"/>
    </reaction>
</comment>
<sequence>MPGVEAPVVAMSKSDSAKKLKKVKSAENTEPAAAASPPPAPDSEKKKKKKEKKEQQQNGSSSPSPMKEVENGTSTANGVAKDKSLKRKKQKVALSDEEKESKKVKVVEDSENGVEEGPNPLAVSNFRISQALRDRLKSKGIEALFPIQAQTFNDVFDGKDLVGRARTGQGKTLAFVLPILESLSNNAEFKSSRTRRSPSVIVLAPTRELAKQVHADFQSYGQAVGVTTVCVYGGAPYGPQETALKRGVDIVVGTPGRIKDHLGRGSLDLRTLKFRVLDEADEMLNMGFVDDVETILGAVEDATTVQTLLFSATMPDWVKQIASRFLKPNKATVDLVGDEKMKASAAVKHLLMPCVYFARAQVVSDTISCYGSGGRCIVFTETKNDASELAGALKHGTARALHGDITQAVREQTLAAFRSGKFTVLVATDVAARGLDINDVQLVIQCEPPRDAETYIHRSGRTGRAGKLGISVMLYDRKKEYMIPQIERKAGFKFERIAAPQPADIAKASAATSIDGIRQVSDSVLPLFRLAAQQLLDSTGMPAVDVIAKALAKISGHTEVKRRSLFTSTDDAITLHLQNSSTIYSPTFAFNCLRKFLTEESIAEVRRMQITADGMGAVFDVPPRLVEEFTTGCGTENGFVIEICDKLPELTERPESFQQPRNSFGGFGGRGGGRGGGGRGGGFGGGRGRGGSTPRRRW</sequence>
<dbReference type="Pfam" id="PF00270">
    <property type="entry name" value="DEAD"/>
    <property type="match status" value="1"/>
</dbReference>
<dbReference type="Pfam" id="PF08152">
    <property type="entry name" value="GUCT"/>
    <property type="match status" value="1"/>
</dbReference>
<dbReference type="InterPro" id="IPR012562">
    <property type="entry name" value="GUCT"/>
</dbReference>
<comment type="similarity">
    <text evidence="1">Belongs to the DEAD box helicase family. DDX21/DDX50 subfamily.</text>
</comment>
<evidence type="ECO:0000256" key="1">
    <source>
        <dbReference type="ARBA" id="ARBA00006517"/>
    </source>
</evidence>
<dbReference type="Gene3D" id="3.40.50.300">
    <property type="entry name" value="P-loop containing nucleotide triphosphate hydrolases"/>
    <property type="match status" value="2"/>
</dbReference>
<accession>A0ABD3HZC5</accession>
<dbReference type="InterPro" id="IPR000629">
    <property type="entry name" value="RNA-helicase_DEAD-box_CS"/>
</dbReference>
<dbReference type="Gene3D" id="3.30.70.2280">
    <property type="match status" value="1"/>
</dbReference>
<evidence type="ECO:0000256" key="7">
    <source>
        <dbReference type="ARBA" id="ARBA00022884"/>
    </source>
</evidence>
<organism evidence="13 14">
    <name type="scientific">Riccia sorocarpa</name>
    <dbReference type="NCBI Taxonomy" id="122646"/>
    <lineage>
        <taxon>Eukaryota</taxon>
        <taxon>Viridiplantae</taxon>
        <taxon>Streptophyta</taxon>
        <taxon>Embryophyta</taxon>
        <taxon>Marchantiophyta</taxon>
        <taxon>Marchantiopsida</taxon>
        <taxon>Marchantiidae</taxon>
        <taxon>Marchantiales</taxon>
        <taxon>Ricciaceae</taxon>
        <taxon>Riccia</taxon>
    </lineage>
</organism>
<evidence type="ECO:0000256" key="9">
    <source>
        <dbReference type="RuleBase" id="RU000492"/>
    </source>
</evidence>
<evidence type="ECO:0000256" key="2">
    <source>
        <dbReference type="ARBA" id="ARBA00012552"/>
    </source>
</evidence>
<feature type="domain" description="Helicase ATP-binding" evidence="11">
    <location>
        <begin position="152"/>
        <end position="332"/>
    </location>
</feature>
<dbReference type="GO" id="GO:0003724">
    <property type="term" value="F:RNA helicase activity"/>
    <property type="evidence" value="ECO:0007669"/>
    <property type="project" value="UniProtKB-EC"/>
</dbReference>
<evidence type="ECO:0000256" key="4">
    <source>
        <dbReference type="ARBA" id="ARBA00022801"/>
    </source>
</evidence>
<dbReference type="InterPro" id="IPR059027">
    <property type="entry name" value="DD_DDX21-DDX50"/>
</dbReference>
<evidence type="ECO:0000259" key="12">
    <source>
        <dbReference type="PROSITE" id="PS51194"/>
    </source>
</evidence>
<dbReference type="SMART" id="SM00487">
    <property type="entry name" value="DEXDc"/>
    <property type="match status" value="1"/>
</dbReference>
<keyword evidence="3 9" id="KW-0547">Nucleotide-binding</keyword>
<dbReference type="CDD" id="cd00268">
    <property type="entry name" value="DEADc"/>
    <property type="match status" value="1"/>
</dbReference>
<feature type="compositionally biased region" description="Low complexity" evidence="10">
    <location>
        <begin position="26"/>
        <end position="35"/>
    </location>
</feature>
<keyword evidence="7" id="KW-0694">RNA-binding</keyword>